<name>A0A1V4KXT4_PATFA</name>
<dbReference type="AlphaFoldDB" id="A0A1V4KXT4"/>
<proteinExistence type="predicted"/>
<feature type="region of interest" description="Disordered" evidence="1">
    <location>
        <begin position="158"/>
        <end position="204"/>
    </location>
</feature>
<comment type="caution">
    <text evidence="2">The sequence shown here is derived from an EMBL/GenBank/DDBJ whole genome shotgun (WGS) entry which is preliminary data.</text>
</comment>
<organism evidence="2 3">
    <name type="scientific">Patagioenas fasciata monilis</name>
    <dbReference type="NCBI Taxonomy" id="372326"/>
    <lineage>
        <taxon>Eukaryota</taxon>
        <taxon>Metazoa</taxon>
        <taxon>Chordata</taxon>
        <taxon>Craniata</taxon>
        <taxon>Vertebrata</taxon>
        <taxon>Euteleostomi</taxon>
        <taxon>Archelosauria</taxon>
        <taxon>Archosauria</taxon>
        <taxon>Dinosauria</taxon>
        <taxon>Saurischia</taxon>
        <taxon>Theropoda</taxon>
        <taxon>Coelurosauria</taxon>
        <taxon>Aves</taxon>
        <taxon>Neognathae</taxon>
        <taxon>Neoaves</taxon>
        <taxon>Columbimorphae</taxon>
        <taxon>Columbiformes</taxon>
        <taxon>Columbidae</taxon>
        <taxon>Patagioenas</taxon>
    </lineage>
</organism>
<dbReference type="Proteomes" id="UP000190648">
    <property type="component" value="Unassembled WGS sequence"/>
</dbReference>
<protein>
    <submittedName>
        <fullName evidence="2">Uncharacterized protein</fullName>
    </submittedName>
</protein>
<feature type="compositionally biased region" description="Acidic residues" evidence="1">
    <location>
        <begin position="195"/>
        <end position="204"/>
    </location>
</feature>
<feature type="compositionally biased region" description="Low complexity" evidence="1">
    <location>
        <begin position="17"/>
        <end position="30"/>
    </location>
</feature>
<feature type="region of interest" description="Disordered" evidence="1">
    <location>
        <begin position="1"/>
        <end position="79"/>
    </location>
</feature>
<dbReference type="EMBL" id="LSYS01001208">
    <property type="protein sequence ID" value="OPJ89284.1"/>
    <property type="molecule type" value="Genomic_DNA"/>
</dbReference>
<keyword evidence="3" id="KW-1185">Reference proteome</keyword>
<gene>
    <name evidence="2" type="ORF">AV530_011573</name>
</gene>
<evidence type="ECO:0000313" key="2">
    <source>
        <dbReference type="EMBL" id="OPJ89284.1"/>
    </source>
</evidence>
<accession>A0A1V4KXT4</accession>
<evidence type="ECO:0000256" key="1">
    <source>
        <dbReference type="SAM" id="MobiDB-lite"/>
    </source>
</evidence>
<evidence type="ECO:0000313" key="3">
    <source>
        <dbReference type="Proteomes" id="UP000190648"/>
    </source>
</evidence>
<reference evidence="2 3" key="1">
    <citation type="submission" date="2016-02" db="EMBL/GenBank/DDBJ databases">
        <title>Band-tailed pigeon sequencing and assembly.</title>
        <authorList>
            <person name="Soares A.E."/>
            <person name="Novak B.J."/>
            <person name="Rice E.S."/>
            <person name="O'Connell B."/>
            <person name="Chang D."/>
            <person name="Weber S."/>
            <person name="Shapiro B."/>
        </authorList>
    </citation>
    <scope>NUCLEOTIDE SEQUENCE [LARGE SCALE GENOMIC DNA]</scope>
    <source>
        <strain evidence="2">BTP2013</strain>
        <tissue evidence="2">Blood</tissue>
    </source>
</reference>
<sequence>MGPEAAAAAQGLPPPSHVSCSSSCPQVSHSLDQHTTQSTWVTPSVQEHFQDHHEGPQEGSGWPHSTNTEAAAGAECPVPAPQGPTAYDAALWATAQRIVREAVRRAVAEILEVGQEPEEQQDLAQRMDMEDENSKEGCQARDNSIYSIWINPLVQEHLHDTPAGPQEGSGLPSCTDTEAAAEAESPAPAQHSPTEDDVALSDIV</sequence>
<feature type="compositionally biased region" description="Low complexity" evidence="1">
    <location>
        <begin position="178"/>
        <end position="189"/>
    </location>
</feature>
<feature type="compositionally biased region" description="Polar residues" evidence="1">
    <location>
        <begin position="33"/>
        <end position="47"/>
    </location>
</feature>